<dbReference type="GO" id="GO:0005778">
    <property type="term" value="C:peroxisomal membrane"/>
    <property type="evidence" value="ECO:0007669"/>
    <property type="project" value="UniProtKB-SubCell"/>
</dbReference>
<comment type="caution">
    <text evidence="7">The sequence shown here is derived from an EMBL/GenBank/DDBJ whole genome shotgun (WGS) entry which is preliminary data.</text>
</comment>
<evidence type="ECO:0000256" key="3">
    <source>
        <dbReference type="ARBA" id="ARBA00023140"/>
    </source>
</evidence>
<keyword evidence="2" id="KW-0472">Membrane</keyword>
<gene>
    <name evidence="6" type="ORF">PPRIM_AZ9-3.1.T1410157</name>
    <name evidence="7" type="ORF">PPRIM_AZ9-3.1.T1410159</name>
</gene>
<evidence type="ECO:0000313" key="6">
    <source>
        <dbReference type="EMBL" id="CAD8109776.1"/>
    </source>
</evidence>
<dbReference type="EMBL" id="CAJJDM010000145">
    <property type="protein sequence ID" value="CAD8109776.1"/>
    <property type="molecule type" value="Genomic_DNA"/>
</dbReference>
<evidence type="ECO:0000256" key="2">
    <source>
        <dbReference type="ARBA" id="ARBA00023136"/>
    </source>
</evidence>
<dbReference type="PANTHER" id="PTHR12652:SF50">
    <property type="entry name" value="PEROXIN 11"/>
    <property type="match status" value="1"/>
</dbReference>
<keyword evidence="3" id="KW-0576">Peroxisome</keyword>
<evidence type="ECO:0000256" key="1">
    <source>
        <dbReference type="ARBA" id="ARBA00022593"/>
    </source>
</evidence>
<evidence type="ECO:0008006" key="9">
    <source>
        <dbReference type="Google" id="ProtNLM"/>
    </source>
</evidence>
<dbReference type="Proteomes" id="UP000688137">
    <property type="component" value="Unassembled WGS sequence"/>
</dbReference>
<dbReference type="GO" id="GO:0016559">
    <property type="term" value="P:peroxisome fission"/>
    <property type="evidence" value="ECO:0007669"/>
    <property type="project" value="InterPro"/>
</dbReference>
<keyword evidence="1" id="KW-0962">Peroxisome biogenesis</keyword>
<feature type="coiled-coil region" evidence="5">
    <location>
        <begin position="155"/>
        <end position="182"/>
    </location>
</feature>
<name>A0A8S1Q533_PARPR</name>
<protein>
    <recommendedName>
        <fullName evidence="9">Peroxisomal biogenesis factor 11</fullName>
    </recommendedName>
</protein>
<keyword evidence="8" id="KW-1185">Reference proteome</keyword>
<sequence>MQTLDSTVKWFNKTEGRDKICKVMQYGSRFLMWHLKVNRGNEQLSNQFKNLFQSTRDARKLFRLAKSLNELQTIIDKVGQNCKTPQEQIARGLNILTRIWFLLYWVYDNLSVLSSIKFTTSDPKPLQKKAMTFWFIAIITNLIDTVRQLIVNLQYIQQNKTNQSAQQQINNKQQQNRVLYLNLIKIFGDLMPAGQGSEFFPKVLKINLNDGVIGLGGLISGAVAAYQAY</sequence>
<dbReference type="AlphaFoldDB" id="A0A8S1Q533"/>
<evidence type="ECO:0000313" key="7">
    <source>
        <dbReference type="EMBL" id="CAD8109780.1"/>
    </source>
</evidence>
<dbReference type="PANTHER" id="PTHR12652">
    <property type="entry name" value="PEROXISOMAL BIOGENESIS FACTOR 11"/>
    <property type="match status" value="1"/>
</dbReference>
<accession>A0A8S1Q533</accession>
<comment type="subcellular location">
    <subcellularLocation>
        <location evidence="4">Peroxisome membrane</location>
    </subcellularLocation>
</comment>
<reference evidence="7" key="1">
    <citation type="submission" date="2021-01" db="EMBL/GenBank/DDBJ databases">
        <authorList>
            <consortium name="Genoscope - CEA"/>
            <person name="William W."/>
        </authorList>
    </citation>
    <scope>NUCLEOTIDE SEQUENCE</scope>
</reference>
<dbReference type="InterPro" id="IPR008733">
    <property type="entry name" value="PEX11"/>
</dbReference>
<evidence type="ECO:0000256" key="5">
    <source>
        <dbReference type="SAM" id="Coils"/>
    </source>
</evidence>
<proteinExistence type="predicted"/>
<dbReference type="OMA" id="LYWFYDN"/>
<evidence type="ECO:0000256" key="4">
    <source>
        <dbReference type="ARBA" id="ARBA00046271"/>
    </source>
</evidence>
<dbReference type="EMBL" id="CAJJDM010000145">
    <property type="protein sequence ID" value="CAD8109780.1"/>
    <property type="molecule type" value="Genomic_DNA"/>
</dbReference>
<evidence type="ECO:0000313" key="8">
    <source>
        <dbReference type="Proteomes" id="UP000688137"/>
    </source>
</evidence>
<organism evidence="7 8">
    <name type="scientific">Paramecium primaurelia</name>
    <dbReference type="NCBI Taxonomy" id="5886"/>
    <lineage>
        <taxon>Eukaryota</taxon>
        <taxon>Sar</taxon>
        <taxon>Alveolata</taxon>
        <taxon>Ciliophora</taxon>
        <taxon>Intramacronucleata</taxon>
        <taxon>Oligohymenophorea</taxon>
        <taxon>Peniculida</taxon>
        <taxon>Parameciidae</taxon>
        <taxon>Paramecium</taxon>
    </lineage>
</organism>
<dbReference type="Pfam" id="PF05648">
    <property type="entry name" value="PEX11"/>
    <property type="match status" value="1"/>
</dbReference>
<keyword evidence="5" id="KW-0175">Coiled coil</keyword>